<dbReference type="RefSeq" id="WP_014296828.1">
    <property type="nucleotide sequence ID" value="NC_016751.1"/>
</dbReference>
<dbReference type="GO" id="GO:0005886">
    <property type="term" value="C:plasma membrane"/>
    <property type="evidence" value="ECO:0007669"/>
    <property type="project" value="UniProtKB-SubCell"/>
</dbReference>
<keyword evidence="3" id="KW-1185">Reference proteome</keyword>
<accession>H2J3E1</accession>
<evidence type="ECO:0000256" key="1">
    <source>
        <dbReference type="SAM" id="Phobius"/>
    </source>
</evidence>
<protein>
    <recommendedName>
        <fullName evidence="4">ABC-type transport system involved in multi-copper enzyme maturation, permease component</fullName>
    </recommendedName>
</protein>
<keyword evidence="1" id="KW-0812">Transmembrane</keyword>
<sequence length="265" mass="30960">MIIKKEIHSTLKSLIIWAIVLISFAWMIAPFIDYVLNDSQSLKEFINMMPKFMLKAFTDNIDSLFTPQGFFNVKIMMMAEIFTAIFSIMTAASIFAHEFEKKTIEYILIKPINRKQLYQKKVYALFLIYLIFAMIFWISILILFKIYVHYPYDVKILSSFALYLFVTEVFFGSITAMLSVIYQRNFMPISITMGIFVFMLIGDMLGNVMESINWIRYFSIFKYISSNSTVATGKIYLFNSLIIIIISIGLIFTGQYIFEKKDISI</sequence>
<dbReference type="GO" id="GO:0140359">
    <property type="term" value="F:ABC-type transporter activity"/>
    <property type="evidence" value="ECO:0007669"/>
    <property type="project" value="InterPro"/>
</dbReference>
<feature type="transmembrane region" description="Helical" evidence="1">
    <location>
        <begin position="160"/>
        <end position="182"/>
    </location>
</feature>
<dbReference type="PANTHER" id="PTHR37305:SF1">
    <property type="entry name" value="MEMBRANE PROTEIN"/>
    <property type="match status" value="1"/>
</dbReference>
<feature type="transmembrane region" description="Helical" evidence="1">
    <location>
        <begin position="235"/>
        <end position="258"/>
    </location>
</feature>
<proteinExistence type="predicted"/>
<evidence type="ECO:0000313" key="3">
    <source>
        <dbReference type="Proteomes" id="UP000007161"/>
    </source>
</evidence>
<dbReference type="eggNOG" id="COG1277">
    <property type="taxonomic scope" value="Bacteria"/>
</dbReference>
<dbReference type="HOGENOM" id="CLU_064090_0_0_0"/>
<reference evidence="3" key="2">
    <citation type="submission" date="2012-01" db="EMBL/GenBank/DDBJ databases">
        <title>Complete sequence of chromosome of Marinitoga piezophila KA3.</title>
        <authorList>
            <person name="Lucas S."/>
            <person name="Han J."/>
            <person name="Lapidus A."/>
            <person name="Cheng J.-F."/>
            <person name="Goodwin L."/>
            <person name="Pitluck S."/>
            <person name="Peters L."/>
            <person name="Mikhailova N."/>
            <person name="Teshima H."/>
            <person name="Detter J.C."/>
            <person name="Han C."/>
            <person name="Tapia R."/>
            <person name="Land M."/>
            <person name="Hauser L."/>
            <person name="Kyrpides N."/>
            <person name="Ivanova N."/>
            <person name="Pagani I."/>
            <person name="Jebbar M."/>
            <person name="Vannier P."/>
            <person name="Oger P."/>
            <person name="Cario A."/>
            <person name="Bartlett D."/>
            <person name="Noll K.M."/>
            <person name="Woyke T."/>
        </authorList>
    </citation>
    <scope>NUCLEOTIDE SEQUENCE [LARGE SCALE GENOMIC DNA]</scope>
    <source>
        <strain evidence="3">DSM 14283 / JCM 11233 / KA3</strain>
    </source>
</reference>
<dbReference type="STRING" id="443254.Marpi_1354"/>
<dbReference type="KEGG" id="mpz:Marpi_1354"/>
<reference evidence="2 3" key="1">
    <citation type="journal article" date="2012" name="J. Bacteriol.">
        <title>Complete Genome Sequence of the Thermophilic, Piezophilic, Heterotrophic Bacterium Marinitoga piezophila KA3.</title>
        <authorList>
            <person name="Lucas S."/>
            <person name="Han J."/>
            <person name="Lapidus A."/>
            <person name="Cheng J.F."/>
            <person name="Goodwin L.A."/>
            <person name="Pitluck S."/>
            <person name="Peters L."/>
            <person name="Mikhailova N."/>
            <person name="Teshima H."/>
            <person name="Detter J.C."/>
            <person name="Han C."/>
            <person name="Tapia R."/>
            <person name="Land M."/>
            <person name="Hauser L."/>
            <person name="Kyrpides N.C."/>
            <person name="Ivanova N."/>
            <person name="Pagani I."/>
            <person name="Vannier P."/>
            <person name="Oger P."/>
            <person name="Bartlett D.H."/>
            <person name="Noll K.M."/>
            <person name="Woyke T."/>
            <person name="Jebbar M."/>
        </authorList>
    </citation>
    <scope>NUCLEOTIDE SEQUENCE [LARGE SCALE GENOMIC DNA]</scope>
    <source>
        <strain evidence="3">DSM 14283 / JCM 11233 / KA3</strain>
    </source>
</reference>
<keyword evidence="1" id="KW-1133">Transmembrane helix</keyword>
<feature type="transmembrane region" description="Helical" evidence="1">
    <location>
        <begin position="122"/>
        <end position="148"/>
    </location>
</feature>
<keyword evidence="1" id="KW-0472">Membrane</keyword>
<dbReference type="OrthoDB" id="9800309at2"/>
<gene>
    <name evidence="2" type="ordered locus">Marpi_1354</name>
</gene>
<feature type="transmembrane region" description="Helical" evidence="1">
    <location>
        <begin position="194"/>
        <end position="215"/>
    </location>
</feature>
<dbReference type="Pfam" id="PF12679">
    <property type="entry name" value="ABC2_membrane_2"/>
    <property type="match status" value="1"/>
</dbReference>
<evidence type="ECO:0000313" key="2">
    <source>
        <dbReference type="EMBL" id="AEX85757.1"/>
    </source>
</evidence>
<name>H2J3E1_MARPK</name>
<dbReference type="Proteomes" id="UP000007161">
    <property type="component" value="Chromosome"/>
</dbReference>
<dbReference type="PANTHER" id="PTHR37305">
    <property type="entry name" value="INTEGRAL MEMBRANE PROTEIN-RELATED"/>
    <property type="match status" value="1"/>
</dbReference>
<feature type="transmembrane region" description="Helical" evidence="1">
    <location>
        <begin position="14"/>
        <end position="32"/>
    </location>
</feature>
<dbReference type="AlphaFoldDB" id="H2J3E1"/>
<dbReference type="EMBL" id="CP003257">
    <property type="protein sequence ID" value="AEX85757.1"/>
    <property type="molecule type" value="Genomic_DNA"/>
</dbReference>
<evidence type="ECO:0008006" key="4">
    <source>
        <dbReference type="Google" id="ProtNLM"/>
    </source>
</evidence>
<organism evidence="2 3">
    <name type="scientific">Marinitoga piezophila (strain DSM 14283 / JCM 11233 / KA3)</name>
    <dbReference type="NCBI Taxonomy" id="443254"/>
    <lineage>
        <taxon>Bacteria</taxon>
        <taxon>Thermotogati</taxon>
        <taxon>Thermotogota</taxon>
        <taxon>Thermotogae</taxon>
        <taxon>Petrotogales</taxon>
        <taxon>Petrotogaceae</taxon>
        <taxon>Marinitoga</taxon>
    </lineage>
</organism>
<feature type="transmembrane region" description="Helical" evidence="1">
    <location>
        <begin position="75"/>
        <end position="96"/>
    </location>
</feature>